<dbReference type="EnsemblPlants" id="Bo4g118300.1">
    <property type="protein sequence ID" value="Bo4g118300.1"/>
    <property type="gene ID" value="Bo4g118300"/>
</dbReference>
<keyword evidence="3" id="KW-1185">Reference proteome</keyword>
<dbReference type="HOGENOM" id="CLU_2691197_0_0_1"/>
<evidence type="ECO:0000313" key="3">
    <source>
        <dbReference type="Proteomes" id="UP000032141"/>
    </source>
</evidence>
<dbReference type="Proteomes" id="UP000032141">
    <property type="component" value="Chromosome C4"/>
</dbReference>
<reference evidence="2" key="2">
    <citation type="submission" date="2015-03" db="UniProtKB">
        <authorList>
            <consortium name="EnsemblPlants"/>
        </authorList>
    </citation>
    <scope>IDENTIFICATION</scope>
</reference>
<protein>
    <submittedName>
        <fullName evidence="2">Uncharacterized protein</fullName>
    </submittedName>
</protein>
<feature type="region of interest" description="Disordered" evidence="1">
    <location>
        <begin position="46"/>
        <end position="74"/>
    </location>
</feature>
<feature type="compositionally biased region" description="Polar residues" evidence="1">
    <location>
        <begin position="59"/>
        <end position="74"/>
    </location>
</feature>
<proteinExistence type="predicted"/>
<dbReference type="AlphaFoldDB" id="A0A0D3BXW9"/>
<evidence type="ECO:0000313" key="2">
    <source>
        <dbReference type="EnsemblPlants" id="Bo4g118300.1"/>
    </source>
</evidence>
<evidence type="ECO:0000256" key="1">
    <source>
        <dbReference type="SAM" id="MobiDB-lite"/>
    </source>
</evidence>
<organism evidence="2 3">
    <name type="scientific">Brassica oleracea var. oleracea</name>
    <dbReference type="NCBI Taxonomy" id="109376"/>
    <lineage>
        <taxon>Eukaryota</taxon>
        <taxon>Viridiplantae</taxon>
        <taxon>Streptophyta</taxon>
        <taxon>Embryophyta</taxon>
        <taxon>Tracheophyta</taxon>
        <taxon>Spermatophyta</taxon>
        <taxon>Magnoliopsida</taxon>
        <taxon>eudicotyledons</taxon>
        <taxon>Gunneridae</taxon>
        <taxon>Pentapetalae</taxon>
        <taxon>rosids</taxon>
        <taxon>malvids</taxon>
        <taxon>Brassicales</taxon>
        <taxon>Brassicaceae</taxon>
        <taxon>Brassiceae</taxon>
        <taxon>Brassica</taxon>
    </lineage>
</organism>
<dbReference type="Gramene" id="Bo4g118300.1">
    <property type="protein sequence ID" value="Bo4g118300.1"/>
    <property type="gene ID" value="Bo4g118300"/>
</dbReference>
<accession>A0A0D3BXW9</accession>
<name>A0A0D3BXW9_BRAOL</name>
<reference evidence="2 3" key="1">
    <citation type="journal article" date="2014" name="Genome Biol.">
        <title>Transcriptome and methylome profiling reveals relics of genome dominance in the mesopolyploid Brassica oleracea.</title>
        <authorList>
            <person name="Parkin I.A."/>
            <person name="Koh C."/>
            <person name="Tang H."/>
            <person name="Robinson S.J."/>
            <person name="Kagale S."/>
            <person name="Clarke W.E."/>
            <person name="Town C.D."/>
            <person name="Nixon J."/>
            <person name="Krishnakumar V."/>
            <person name="Bidwell S.L."/>
            <person name="Denoeud F."/>
            <person name="Belcram H."/>
            <person name="Links M.G."/>
            <person name="Just J."/>
            <person name="Clarke C."/>
            <person name="Bender T."/>
            <person name="Huebert T."/>
            <person name="Mason A.S."/>
            <person name="Pires J.C."/>
            <person name="Barker G."/>
            <person name="Moore J."/>
            <person name="Walley P.G."/>
            <person name="Manoli S."/>
            <person name="Batley J."/>
            <person name="Edwards D."/>
            <person name="Nelson M.N."/>
            <person name="Wang X."/>
            <person name="Paterson A.H."/>
            <person name="King G."/>
            <person name="Bancroft I."/>
            <person name="Chalhoub B."/>
            <person name="Sharpe A.G."/>
        </authorList>
    </citation>
    <scope>NUCLEOTIDE SEQUENCE</scope>
    <source>
        <strain evidence="2 3">cv. TO1000</strain>
    </source>
</reference>
<sequence>MGGDKMIHILVRIMIRMRDNKKRQWRSRTLRYIQVEMNMSSMLLKKSSHLGEVQGRESLPQTGSTKNFTSTAKQ</sequence>